<name>X0WTJ0_9ZZZZ</name>
<gene>
    <name evidence="8" type="ORF">S01H1_50006</name>
</gene>
<proteinExistence type="predicted"/>
<feature type="domain" description="MrpA C-terminal/MbhD" evidence="7">
    <location>
        <begin position="17"/>
        <end position="76"/>
    </location>
</feature>
<dbReference type="InterPro" id="IPR050616">
    <property type="entry name" value="CPA3_Na-H_Antiporter_A"/>
</dbReference>
<protein>
    <recommendedName>
        <fullName evidence="7">MrpA C-terminal/MbhD domain-containing protein</fullName>
    </recommendedName>
</protein>
<keyword evidence="4 6" id="KW-1133">Transmembrane helix</keyword>
<reference evidence="8" key="1">
    <citation type="journal article" date="2014" name="Front. Microbiol.">
        <title>High frequency of phylogenetically diverse reductive dehalogenase-homologous genes in deep subseafloor sedimentary metagenomes.</title>
        <authorList>
            <person name="Kawai M."/>
            <person name="Futagami T."/>
            <person name="Toyoda A."/>
            <person name="Takaki Y."/>
            <person name="Nishi S."/>
            <person name="Hori S."/>
            <person name="Arai W."/>
            <person name="Tsubouchi T."/>
            <person name="Morono Y."/>
            <person name="Uchiyama I."/>
            <person name="Ito T."/>
            <person name="Fujiyama A."/>
            <person name="Inagaki F."/>
            <person name="Takami H."/>
        </authorList>
    </citation>
    <scope>NUCLEOTIDE SEQUENCE</scope>
    <source>
        <strain evidence="8">Expedition CK06-06</strain>
    </source>
</reference>
<accession>X0WTJ0</accession>
<dbReference type="Pfam" id="PF13244">
    <property type="entry name" value="MbhD"/>
    <property type="match status" value="1"/>
</dbReference>
<feature type="non-terminal residue" evidence="8">
    <location>
        <position position="156"/>
    </location>
</feature>
<feature type="transmembrane region" description="Helical" evidence="6">
    <location>
        <begin position="12"/>
        <end position="29"/>
    </location>
</feature>
<keyword evidence="2" id="KW-1003">Cell membrane</keyword>
<evidence type="ECO:0000256" key="5">
    <source>
        <dbReference type="ARBA" id="ARBA00023136"/>
    </source>
</evidence>
<dbReference type="InterPro" id="IPR025383">
    <property type="entry name" value="MrpA_C/MbhD"/>
</dbReference>
<dbReference type="PANTHER" id="PTHR43373:SF1">
    <property type="entry name" value="NA(+)_H(+) ANTIPORTER SUBUNIT A"/>
    <property type="match status" value="1"/>
</dbReference>
<feature type="transmembrane region" description="Helical" evidence="6">
    <location>
        <begin position="36"/>
        <end position="53"/>
    </location>
</feature>
<evidence type="ECO:0000256" key="1">
    <source>
        <dbReference type="ARBA" id="ARBA00004651"/>
    </source>
</evidence>
<evidence type="ECO:0000259" key="7">
    <source>
        <dbReference type="Pfam" id="PF13244"/>
    </source>
</evidence>
<comment type="caution">
    <text evidence="8">The sequence shown here is derived from an EMBL/GenBank/DDBJ whole genome shotgun (WGS) entry which is preliminary data.</text>
</comment>
<sequence length="156" mass="17009">MDFVTLQEAVQLYPLLIFMILAAIVAVETKDLLSSIIAVGAAGLGLSVAFLILKAPDLAITQLVVEILCLILLIRATIKRDIPSLNRGADYTRLISALIFVLVFLYFGYFALKGLPPFGDPYLRVSQEYLNQGLSKTGAANLVTAVILDFRGYDTL</sequence>
<evidence type="ECO:0000256" key="4">
    <source>
        <dbReference type="ARBA" id="ARBA00022989"/>
    </source>
</evidence>
<evidence type="ECO:0000313" key="8">
    <source>
        <dbReference type="EMBL" id="GAG26512.1"/>
    </source>
</evidence>
<keyword evidence="3 6" id="KW-0812">Transmembrane</keyword>
<keyword evidence="5 6" id="KW-0472">Membrane</keyword>
<dbReference type="AlphaFoldDB" id="X0WTJ0"/>
<evidence type="ECO:0000256" key="2">
    <source>
        <dbReference type="ARBA" id="ARBA00022475"/>
    </source>
</evidence>
<comment type="subcellular location">
    <subcellularLocation>
        <location evidence="1">Cell membrane</location>
        <topology evidence="1">Multi-pass membrane protein</topology>
    </subcellularLocation>
</comment>
<evidence type="ECO:0000256" key="3">
    <source>
        <dbReference type="ARBA" id="ARBA00022692"/>
    </source>
</evidence>
<dbReference type="PANTHER" id="PTHR43373">
    <property type="entry name" value="NA(+)/H(+) ANTIPORTER SUBUNIT"/>
    <property type="match status" value="1"/>
</dbReference>
<feature type="transmembrane region" description="Helical" evidence="6">
    <location>
        <begin position="90"/>
        <end position="112"/>
    </location>
</feature>
<evidence type="ECO:0000256" key="6">
    <source>
        <dbReference type="SAM" id="Phobius"/>
    </source>
</evidence>
<dbReference type="InterPro" id="IPR042106">
    <property type="entry name" value="Nuo/plastoQ_OxRdtase_6_NuoJ"/>
</dbReference>
<organism evidence="8">
    <name type="scientific">marine sediment metagenome</name>
    <dbReference type="NCBI Taxonomy" id="412755"/>
    <lineage>
        <taxon>unclassified sequences</taxon>
        <taxon>metagenomes</taxon>
        <taxon>ecological metagenomes</taxon>
    </lineage>
</organism>
<dbReference type="GO" id="GO:0005886">
    <property type="term" value="C:plasma membrane"/>
    <property type="evidence" value="ECO:0007669"/>
    <property type="project" value="UniProtKB-SubCell"/>
</dbReference>
<dbReference type="Gene3D" id="1.20.120.1200">
    <property type="entry name" value="NADH-ubiquinone/plastoquinone oxidoreductase chain 6, subunit NuoJ"/>
    <property type="match status" value="1"/>
</dbReference>
<dbReference type="EMBL" id="BARS01032201">
    <property type="protein sequence ID" value="GAG26512.1"/>
    <property type="molecule type" value="Genomic_DNA"/>
</dbReference>
<feature type="transmembrane region" description="Helical" evidence="6">
    <location>
        <begin position="59"/>
        <end position="78"/>
    </location>
</feature>